<evidence type="ECO:0000256" key="8">
    <source>
        <dbReference type="ARBA" id="ARBA00022989"/>
    </source>
</evidence>
<evidence type="ECO:0000256" key="1">
    <source>
        <dbReference type="ARBA" id="ARBA00001971"/>
    </source>
</evidence>
<dbReference type="PROSITE" id="PS00086">
    <property type="entry name" value="CYTOCHROME_P450"/>
    <property type="match status" value="1"/>
</dbReference>
<dbReference type="Pfam" id="PF00067">
    <property type="entry name" value="p450"/>
    <property type="match status" value="1"/>
</dbReference>
<evidence type="ECO:0000313" key="19">
    <source>
        <dbReference type="Proteomes" id="UP000326198"/>
    </source>
</evidence>
<dbReference type="PRINTS" id="PR00385">
    <property type="entry name" value="P450"/>
</dbReference>
<evidence type="ECO:0000256" key="2">
    <source>
        <dbReference type="ARBA" id="ARBA00004167"/>
    </source>
</evidence>
<protein>
    <recommendedName>
        <fullName evidence="14">Cytochrome P450 monooxygenase otaC</fullName>
    </recommendedName>
</protein>
<keyword evidence="8 17" id="KW-1133">Transmembrane helix</keyword>
<evidence type="ECO:0000256" key="17">
    <source>
        <dbReference type="SAM" id="Phobius"/>
    </source>
</evidence>
<keyword evidence="12 17" id="KW-0472">Membrane</keyword>
<dbReference type="InterPro" id="IPR036396">
    <property type="entry name" value="Cyt_P450_sf"/>
</dbReference>
<evidence type="ECO:0000256" key="16">
    <source>
        <dbReference type="RuleBase" id="RU000461"/>
    </source>
</evidence>
<dbReference type="GO" id="GO:0016705">
    <property type="term" value="F:oxidoreductase activity, acting on paired donors, with incorporation or reduction of molecular oxygen"/>
    <property type="evidence" value="ECO:0007669"/>
    <property type="project" value="InterPro"/>
</dbReference>
<feature type="transmembrane region" description="Helical" evidence="17">
    <location>
        <begin position="213"/>
        <end position="235"/>
    </location>
</feature>
<evidence type="ECO:0000256" key="6">
    <source>
        <dbReference type="ARBA" id="ARBA00022692"/>
    </source>
</evidence>
<proteinExistence type="inferred from homology"/>
<dbReference type="EMBL" id="ML736162">
    <property type="protein sequence ID" value="KAE8382421.1"/>
    <property type="molecule type" value="Genomic_DNA"/>
</dbReference>
<keyword evidence="19" id="KW-1185">Reference proteome</keyword>
<evidence type="ECO:0000313" key="18">
    <source>
        <dbReference type="EMBL" id="KAE8382421.1"/>
    </source>
</evidence>
<dbReference type="InterPro" id="IPR001128">
    <property type="entry name" value="Cyt_P450"/>
</dbReference>
<sequence length="511" mass="58254">MVSVFAIPTGTLAAIITILYLATRTIYRLYFHPLHKIPGPKLAAASHCVEFYYDVIKGGKYIFAIERMHQVYGPIVRINPRQVHISDPEFYDEIYTSAARPRDKDVYATARLGSPLSVISTNSHRHHRLRRRVLNNFFSKQSVMSLEPLIQEKCQLLARYFERASRSGTLVRVNDTLAAFTSDVIAHYCYGESYHYLENPDGKNHLKEGLGGLLLLVHVFYFFPWLPRLFAIIPIQLTRMLSPSMSALADFQLRIRKQSAETLSDITNKTKKNGNEQQTIFEALVDPSIPAEERTIERLTDEGVIVLGAGSETTANNMALCLYHLSENPSVMQRLRNELEQVMPNPTSTASWAELERLPYFNGVINETLRLAIGGSWRLPRIPTEETLRYKDFMIPQGTPVIMTQYFVHMNPDIFPNPTKFDPERWITATEQHHNLAKYLVPFNRGTRNCIGLNLAYAELYLGIAAIARRFDMKVEDTTADNVMLARDYGVPHSETGCWNVKARVVNVLTK</sequence>
<dbReference type="InterPro" id="IPR002401">
    <property type="entry name" value="Cyt_P450_E_grp-I"/>
</dbReference>
<dbReference type="GO" id="GO:0004497">
    <property type="term" value="F:monooxygenase activity"/>
    <property type="evidence" value="ECO:0007669"/>
    <property type="project" value="UniProtKB-KW"/>
</dbReference>
<evidence type="ECO:0000256" key="15">
    <source>
        <dbReference type="PIRSR" id="PIRSR602401-1"/>
    </source>
</evidence>
<dbReference type="OrthoDB" id="3945418at2759"/>
<feature type="transmembrane region" description="Helical" evidence="17">
    <location>
        <begin position="6"/>
        <end position="27"/>
    </location>
</feature>
<dbReference type="Proteomes" id="UP000326198">
    <property type="component" value="Unassembled WGS sequence"/>
</dbReference>
<comment type="subcellular location">
    <subcellularLocation>
        <location evidence="2">Membrane</location>
        <topology evidence="2">Single-pass membrane protein</topology>
    </subcellularLocation>
</comment>
<dbReference type="CDD" id="cd11062">
    <property type="entry name" value="CYP58-like"/>
    <property type="match status" value="1"/>
</dbReference>
<evidence type="ECO:0000256" key="14">
    <source>
        <dbReference type="ARBA" id="ARBA00069646"/>
    </source>
</evidence>
<comment type="pathway">
    <text evidence="3">Mycotoxin biosynthesis.</text>
</comment>
<keyword evidence="7 15" id="KW-0479">Metal-binding</keyword>
<evidence type="ECO:0000256" key="5">
    <source>
        <dbReference type="ARBA" id="ARBA00022617"/>
    </source>
</evidence>
<keyword evidence="5 15" id="KW-0349">Heme</keyword>
<dbReference type="AlphaFoldDB" id="A0A5N7BKV0"/>
<dbReference type="PANTHER" id="PTHR24305:SF157">
    <property type="entry name" value="N-ACETYLTRYPTOPHAN 6-HYDROXYLASE IVOC-RELATED"/>
    <property type="match status" value="1"/>
</dbReference>
<evidence type="ECO:0000256" key="11">
    <source>
        <dbReference type="ARBA" id="ARBA00023033"/>
    </source>
</evidence>
<dbReference type="Gene3D" id="1.10.630.10">
    <property type="entry name" value="Cytochrome P450"/>
    <property type="match status" value="1"/>
</dbReference>
<name>A0A5N7BKV0_9EURO</name>
<evidence type="ECO:0000256" key="4">
    <source>
        <dbReference type="ARBA" id="ARBA00010617"/>
    </source>
</evidence>
<accession>A0A5N7BKV0</accession>
<feature type="binding site" description="axial binding residue" evidence="15">
    <location>
        <position position="450"/>
    </location>
    <ligand>
        <name>heme</name>
        <dbReference type="ChEBI" id="CHEBI:30413"/>
    </ligand>
    <ligandPart>
        <name>Fe</name>
        <dbReference type="ChEBI" id="CHEBI:18248"/>
    </ligandPart>
</feature>
<keyword evidence="10 15" id="KW-0408">Iron</keyword>
<gene>
    <name evidence="18" type="ORF">BDV26DRAFT_299370</name>
</gene>
<evidence type="ECO:0000256" key="13">
    <source>
        <dbReference type="ARBA" id="ARBA00051517"/>
    </source>
</evidence>
<evidence type="ECO:0000256" key="3">
    <source>
        <dbReference type="ARBA" id="ARBA00004685"/>
    </source>
</evidence>
<dbReference type="GO" id="GO:0005506">
    <property type="term" value="F:iron ion binding"/>
    <property type="evidence" value="ECO:0007669"/>
    <property type="project" value="InterPro"/>
</dbReference>
<dbReference type="InterPro" id="IPR050121">
    <property type="entry name" value="Cytochrome_P450_monoxygenase"/>
</dbReference>
<evidence type="ECO:0000256" key="9">
    <source>
        <dbReference type="ARBA" id="ARBA00023002"/>
    </source>
</evidence>
<dbReference type="FunFam" id="1.10.630.10:FF:000069">
    <property type="entry name" value="Cytochrome P450, putative (Eurofung)"/>
    <property type="match status" value="1"/>
</dbReference>
<dbReference type="GO" id="GO:0020037">
    <property type="term" value="F:heme binding"/>
    <property type="evidence" value="ECO:0007669"/>
    <property type="project" value="InterPro"/>
</dbReference>
<dbReference type="GO" id="GO:0016020">
    <property type="term" value="C:membrane"/>
    <property type="evidence" value="ECO:0007669"/>
    <property type="project" value="UniProtKB-SubCell"/>
</dbReference>
<organism evidence="18 19">
    <name type="scientific">Aspergillus bertholletiae</name>
    <dbReference type="NCBI Taxonomy" id="1226010"/>
    <lineage>
        <taxon>Eukaryota</taxon>
        <taxon>Fungi</taxon>
        <taxon>Dikarya</taxon>
        <taxon>Ascomycota</taxon>
        <taxon>Pezizomycotina</taxon>
        <taxon>Eurotiomycetes</taxon>
        <taxon>Eurotiomycetidae</taxon>
        <taxon>Eurotiales</taxon>
        <taxon>Aspergillaceae</taxon>
        <taxon>Aspergillus</taxon>
        <taxon>Aspergillus subgen. Circumdati</taxon>
    </lineage>
</organism>
<keyword evidence="6 17" id="KW-0812">Transmembrane</keyword>
<dbReference type="SUPFAM" id="SSF48264">
    <property type="entry name" value="Cytochrome P450"/>
    <property type="match status" value="1"/>
</dbReference>
<dbReference type="PRINTS" id="PR00463">
    <property type="entry name" value="EP450I"/>
</dbReference>
<evidence type="ECO:0000256" key="12">
    <source>
        <dbReference type="ARBA" id="ARBA00023136"/>
    </source>
</evidence>
<comment type="cofactor">
    <cofactor evidence="1 15">
        <name>heme</name>
        <dbReference type="ChEBI" id="CHEBI:30413"/>
    </cofactor>
</comment>
<comment type="similarity">
    <text evidence="4 16">Belongs to the cytochrome P450 family.</text>
</comment>
<keyword evidence="9 16" id="KW-0560">Oxidoreductase</keyword>
<comment type="catalytic activity">
    <reaction evidence="13">
        <text>7-methylmellein + 3 reduced [NADPH--hemoprotein reductase] + 3 O2 = 7-carboxymellein + 3 oxidized [NADPH--hemoprotein reductase] + 4 H2O + 4 H(+)</text>
        <dbReference type="Rhea" id="RHEA:72771"/>
        <dbReference type="Rhea" id="RHEA-COMP:11964"/>
        <dbReference type="Rhea" id="RHEA-COMP:11965"/>
        <dbReference type="ChEBI" id="CHEBI:15377"/>
        <dbReference type="ChEBI" id="CHEBI:15378"/>
        <dbReference type="ChEBI" id="CHEBI:15379"/>
        <dbReference type="ChEBI" id="CHEBI:57618"/>
        <dbReference type="ChEBI" id="CHEBI:58210"/>
        <dbReference type="ChEBI" id="CHEBI:192524"/>
        <dbReference type="ChEBI" id="CHEBI:192525"/>
    </reaction>
    <physiologicalReaction direction="left-to-right" evidence="13">
        <dbReference type="Rhea" id="RHEA:72772"/>
    </physiologicalReaction>
</comment>
<dbReference type="PANTHER" id="PTHR24305">
    <property type="entry name" value="CYTOCHROME P450"/>
    <property type="match status" value="1"/>
</dbReference>
<evidence type="ECO:0000256" key="10">
    <source>
        <dbReference type="ARBA" id="ARBA00023004"/>
    </source>
</evidence>
<evidence type="ECO:0000256" key="7">
    <source>
        <dbReference type="ARBA" id="ARBA00022723"/>
    </source>
</evidence>
<dbReference type="InterPro" id="IPR017972">
    <property type="entry name" value="Cyt_P450_CS"/>
</dbReference>
<keyword evidence="11 16" id="KW-0503">Monooxygenase</keyword>
<reference evidence="18 19" key="1">
    <citation type="submission" date="2019-04" db="EMBL/GenBank/DDBJ databases">
        <title>Friends and foes A comparative genomics studyof 23 Aspergillus species from section Flavi.</title>
        <authorList>
            <consortium name="DOE Joint Genome Institute"/>
            <person name="Kjaerbolling I."/>
            <person name="Vesth T."/>
            <person name="Frisvad J.C."/>
            <person name="Nybo J.L."/>
            <person name="Theobald S."/>
            <person name="Kildgaard S."/>
            <person name="Isbrandt T."/>
            <person name="Kuo A."/>
            <person name="Sato A."/>
            <person name="Lyhne E.K."/>
            <person name="Kogle M.E."/>
            <person name="Wiebenga A."/>
            <person name="Kun R.S."/>
            <person name="Lubbers R.J."/>
            <person name="Makela M.R."/>
            <person name="Barry K."/>
            <person name="Chovatia M."/>
            <person name="Clum A."/>
            <person name="Daum C."/>
            <person name="Haridas S."/>
            <person name="He G."/>
            <person name="LaButti K."/>
            <person name="Lipzen A."/>
            <person name="Mondo S."/>
            <person name="Riley R."/>
            <person name="Salamov A."/>
            <person name="Simmons B.A."/>
            <person name="Magnuson J.K."/>
            <person name="Henrissat B."/>
            <person name="Mortensen U.H."/>
            <person name="Larsen T.O."/>
            <person name="Devries R.P."/>
            <person name="Grigoriev I.V."/>
            <person name="Machida M."/>
            <person name="Baker S.E."/>
            <person name="Andersen M.R."/>
        </authorList>
    </citation>
    <scope>NUCLEOTIDE SEQUENCE [LARGE SCALE GENOMIC DNA]</scope>
    <source>
        <strain evidence="18 19">IBT 29228</strain>
    </source>
</reference>